<proteinExistence type="predicted"/>
<evidence type="ECO:0000256" key="1">
    <source>
        <dbReference type="ARBA" id="ARBA00004123"/>
    </source>
</evidence>
<feature type="compositionally biased region" description="Basic and acidic residues" evidence="6">
    <location>
        <begin position="373"/>
        <end position="386"/>
    </location>
</feature>
<dbReference type="SUPFAM" id="SSF54928">
    <property type="entry name" value="RNA-binding domain, RBD"/>
    <property type="match status" value="2"/>
</dbReference>
<evidence type="ECO:0000256" key="4">
    <source>
        <dbReference type="ARBA" id="ARBA00022884"/>
    </source>
</evidence>
<evidence type="ECO:0008006" key="9">
    <source>
        <dbReference type="Google" id="ProtNLM"/>
    </source>
</evidence>
<dbReference type="PANTHER" id="PTHR23003:SF62">
    <property type="entry name" value="SERINE_ARGININE (SR)-TYPE SHUTTLING MRNA BINDING PROTEIN NPL3"/>
    <property type="match status" value="1"/>
</dbReference>
<feature type="region of interest" description="Disordered" evidence="6">
    <location>
        <begin position="229"/>
        <end position="283"/>
    </location>
</feature>
<feature type="compositionally biased region" description="Polar residues" evidence="6">
    <location>
        <begin position="423"/>
        <end position="439"/>
    </location>
</feature>
<dbReference type="GO" id="GO:0005634">
    <property type="term" value="C:nucleus"/>
    <property type="evidence" value="ECO:0007669"/>
    <property type="project" value="UniProtKB-SubCell"/>
</dbReference>
<protein>
    <recommendedName>
        <fullName evidence="9">RRM domain-containing protein</fullName>
    </recommendedName>
</protein>
<dbReference type="Proteomes" id="UP000594364">
    <property type="component" value="Chromosome 3"/>
</dbReference>
<evidence type="ECO:0000256" key="5">
    <source>
        <dbReference type="ARBA" id="ARBA00023242"/>
    </source>
</evidence>
<dbReference type="GO" id="GO:0005737">
    <property type="term" value="C:cytoplasm"/>
    <property type="evidence" value="ECO:0007669"/>
    <property type="project" value="TreeGrafter"/>
</dbReference>
<keyword evidence="2" id="KW-0507">mRNA processing</keyword>
<dbReference type="InterPro" id="IPR012677">
    <property type="entry name" value="Nucleotide-bd_a/b_plait_sf"/>
</dbReference>
<dbReference type="InterPro" id="IPR035979">
    <property type="entry name" value="RBD_domain_sf"/>
</dbReference>
<comment type="subcellular location">
    <subcellularLocation>
        <location evidence="1">Nucleus</location>
    </subcellularLocation>
</comment>
<keyword evidence="3" id="KW-0677">Repeat</keyword>
<dbReference type="GO" id="GO:0003729">
    <property type="term" value="F:mRNA binding"/>
    <property type="evidence" value="ECO:0007669"/>
    <property type="project" value="TreeGrafter"/>
</dbReference>
<evidence type="ECO:0000313" key="8">
    <source>
        <dbReference type="Proteomes" id="UP000594364"/>
    </source>
</evidence>
<organism evidence="7 8">
    <name type="scientific">Epichloe festucae (strain Fl1)</name>
    <dbReference type="NCBI Taxonomy" id="877507"/>
    <lineage>
        <taxon>Eukaryota</taxon>
        <taxon>Fungi</taxon>
        <taxon>Dikarya</taxon>
        <taxon>Ascomycota</taxon>
        <taxon>Pezizomycotina</taxon>
        <taxon>Sordariomycetes</taxon>
        <taxon>Hypocreomycetidae</taxon>
        <taxon>Hypocreales</taxon>
        <taxon>Clavicipitaceae</taxon>
        <taxon>Epichloe</taxon>
    </lineage>
</organism>
<evidence type="ECO:0000256" key="3">
    <source>
        <dbReference type="ARBA" id="ARBA00022737"/>
    </source>
</evidence>
<keyword evidence="4" id="KW-0694">RNA-binding</keyword>
<keyword evidence="5" id="KW-0539">Nucleus</keyword>
<dbReference type="InterPro" id="IPR050374">
    <property type="entry name" value="RRT5_SRSF_SR"/>
</dbReference>
<dbReference type="OrthoDB" id="610462at2759"/>
<name>A0A7S9KT53_EPIFF</name>
<dbReference type="EMBL" id="CP031387">
    <property type="protein sequence ID" value="QPH01771.1"/>
    <property type="molecule type" value="Genomic_DNA"/>
</dbReference>
<feature type="region of interest" description="Disordered" evidence="6">
    <location>
        <begin position="373"/>
        <end position="472"/>
    </location>
</feature>
<evidence type="ECO:0000313" key="7">
    <source>
        <dbReference type="EMBL" id="QPH01771.1"/>
    </source>
</evidence>
<reference evidence="7 8" key="1">
    <citation type="journal article" date="2018" name="PLoS Genet.">
        <title>Repeat elements organise 3D genome structure and mediate transcription in the filamentous fungus Epichloe festucae.</title>
        <authorList>
            <person name="Winter D.J."/>
            <person name="Ganley A.R.D."/>
            <person name="Young C.A."/>
            <person name="Liachko I."/>
            <person name="Schardl C.L."/>
            <person name="Dupont P.Y."/>
            <person name="Berry D."/>
            <person name="Ram A."/>
            <person name="Scott B."/>
            <person name="Cox M.P."/>
        </authorList>
    </citation>
    <scope>NUCLEOTIDE SEQUENCE [LARGE SCALE GENOMIC DNA]</scope>
    <source>
        <strain evidence="7 8">Fl1</strain>
    </source>
</reference>
<dbReference type="PANTHER" id="PTHR23003">
    <property type="entry name" value="RNA RECOGNITION MOTIF RRM DOMAIN CONTAINING PROTEIN"/>
    <property type="match status" value="1"/>
</dbReference>
<sequence>MSRQGGSEKKVIMADVEPGEKTGVYYMPICNLPFGTSWQDFKDWLRVDCDVDHVELFQSSTSGWIRLRGEENFNKAWTRLKTEYFRNRAIIASDKNRTDSIKIKEPVDSRVAQFSTSAQREPAATQAHNSDAILPPSRSCMQEAVSLTSPLSPDREFGRLPASISCPVGPVAVATSIAYGGITVLDPYTTVPEAYNALAAARNQALTYAPAFGYYEQPPPDAPGLMPASHFSSSSPYGASQPAVDPQYVPSHQPHPSIPYRSAPRTPRRIRAAPKPASSHQGLAYTPEEACKVVITSIQHKARPSDVSNWIRHQIGEYSSAITGMDIPLVEPKGRIRGHALVTLANSTAAEATVRILDQKLFQGRVVSTRLTAERSADAERTKPQKDVPFSRYHRSEQGKFTRHSTAVEQGKSPRRGEKLKVQKTNYRDSPSPPASYSHQNEEQRSQDSSNVAGPVIAHGSSTRKMDKSPCS</sequence>
<accession>A0A7S9KT53</accession>
<dbReference type="Gene3D" id="3.30.70.330">
    <property type="match status" value="1"/>
</dbReference>
<gene>
    <name evidence="7" type="ORF">C2857_005974</name>
</gene>
<dbReference type="AlphaFoldDB" id="A0A7S9KT53"/>
<evidence type="ECO:0000256" key="6">
    <source>
        <dbReference type="SAM" id="MobiDB-lite"/>
    </source>
</evidence>
<evidence type="ECO:0000256" key="2">
    <source>
        <dbReference type="ARBA" id="ARBA00022664"/>
    </source>
</evidence>
<keyword evidence="8" id="KW-1185">Reference proteome</keyword>
<dbReference type="GO" id="GO:0006397">
    <property type="term" value="P:mRNA processing"/>
    <property type="evidence" value="ECO:0007669"/>
    <property type="project" value="UniProtKB-KW"/>
</dbReference>